<feature type="transmembrane region" description="Helical" evidence="10">
    <location>
        <begin position="198"/>
        <end position="215"/>
    </location>
</feature>
<dbReference type="Proteomes" id="UP000242188">
    <property type="component" value="Unassembled WGS sequence"/>
</dbReference>
<name>A0A210PW13_MIZYE</name>
<evidence type="ECO:0000256" key="3">
    <source>
        <dbReference type="ARBA" id="ARBA00022989"/>
    </source>
</evidence>
<keyword evidence="5 10" id="KW-0472">Membrane</keyword>
<evidence type="ECO:0000256" key="1">
    <source>
        <dbReference type="ARBA" id="ARBA00004141"/>
    </source>
</evidence>
<feature type="transmembrane region" description="Helical" evidence="10">
    <location>
        <begin position="167"/>
        <end position="186"/>
    </location>
</feature>
<dbReference type="EMBL" id="NEDP02005457">
    <property type="protein sequence ID" value="OWF40664.1"/>
    <property type="molecule type" value="Genomic_DNA"/>
</dbReference>
<dbReference type="InterPro" id="IPR000276">
    <property type="entry name" value="GPCR_Rhodpsn"/>
</dbReference>
<keyword evidence="3 10" id="KW-1133">Transmembrane helix</keyword>
<feature type="transmembrane region" description="Helical" evidence="10">
    <location>
        <begin position="245"/>
        <end position="273"/>
    </location>
</feature>
<dbReference type="AlphaFoldDB" id="A0A210PW13"/>
<evidence type="ECO:0000313" key="12">
    <source>
        <dbReference type="EMBL" id="OWF40664.1"/>
    </source>
</evidence>
<evidence type="ECO:0000256" key="2">
    <source>
        <dbReference type="ARBA" id="ARBA00022692"/>
    </source>
</evidence>
<accession>A0A210PW13</accession>
<keyword evidence="13" id="KW-1185">Reference proteome</keyword>
<dbReference type="Pfam" id="PF00001">
    <property type="entry name" value="7tm_1"/>
    <property type="match status" value="1"/>
</dbReference>
<dbReference type="PROSITE" id="PS50262">
    <property type="entry name" value="G_PROTEIN_RECEP_F1_2"/>
    <property type="match status" value="1"/>
</dbReference>
<organism evidence="12 13">
    <name type="scientific">Mizuhopecten yessoensis</name>
    <name type="common">Japanese scallop</name>
    <name type="synonym">Patinopecten yessoensis</name>
    <dbReference type="NCBI Taxonomy" id="6573"/>
    <lineage>
        <taxon>Eukaryota</taxon>
        <taxon>Metazoa</taxon>
        <taxon>Spiralia</taxon>
        <taxon>Lophotrochozoa</taxon>
        <taxon>Mollusca</taxon>
        <taxon>Bivalvia</taxon>
        <taxon>Autobranchia</taxon>
        <taxon>Pteriomorphia</taxon>
        <taxon>Pectinida</taxon>
        <taxon>Pectinoidea</taxon>
        <taxon>Pectinidae</taxon>
        <taxon>Mizuhopecten</taxon>
    </lineage>
</organism>
<feature type="region of interest" description="Disordered" evidence="9">
    <location>
        <begin position="404"/>
        <end position="443"/>
    </location>
</feature>
<dbReference type="InterPro" id="IPR017452">
    <property type="entry name" value="GPCR_Rhodpsn_7TM"/>
</dbReference>
<feature type="domain" description="G-protein coupled receptors family 1 profile" evidence="11">
    <location>
        <begin position="94"/>
        <end position="356"/>
    </location>
</feature>
<evidence type="ECO:0000256" key="4">
    <source>
        <dbReference type="ARBA" id="ARBA00023040"/>
    </source>
</evidence>
<evidence type="ECO:0000256" key="5">
    <source>
        <dbReference type="ARBA" id="ARBA00023136"/>
    </source>
</evidence>
<evidence type="ECO:0000259" key="11">
    <source>
        <dbReference type="PROSITE" id="PS50262"/>
    </source>
</evidence>
<keyword evidence="6 8" id="KW-0675">Receptor</keyword>
<dbReference type="PROSITE" id="PS00237">
    <property type="entry name" value="G_PROTEIN_RECEP_F1_1"/>
    <property type="match status" value="1"/>
</dbReference>
<sequence length="443" mass="49841">METFGTSSILALFNETTNTPRDQSVNISQTTTINPTFVTTVVTNTTWNCTTCPNITTEEPIIAEEEDVLLKVLKVLQHANYFLLPMFLLLGLAGNTLTIIIMTTGRYAHLTSRLILIALAVSDTVLLLTQPLNKIFVIEMTGVDLRALSDAGCKIYFVMFKTGKMTSSWFVVLLCFERFVAVWFPLRAKMICTQRNTILSIVMVYIFIGAYNSVWSRWSTIVDGKCHPDVYNSTDPAERIEFGRFLIAGCCLYSFIPSVLMFILTPLIIKKLLDHKKRRRSMTGNKNKEKEARITAMLLGIVIAYTILILPVTFLHLISFLQGVRAFGQNPNGFLIFRDVTQILEQVNYAINFFLYVTTSQQFRSGLMDLLCCRTFSISSSSSMSSSQKTKYSSQRKLYGSSYASYSSGNSETENGNKFSITTISNTEKEQKLPPAIPDISYP</sequence>
<dbReference type="PANTHER" id="PTHR24243">
    <property type="entry name" value="G-PROTEIN COUPLED RECEPTOR"/>
    <property type="match status" value="1"/>
</dbReference>
<dbReference type="GO" id="GO:0005886">
    <property type="term" value="C:plasma membrane"/>
    <property type="evidence" value="ECO:0007669"/>
    <property type="project" value="TreeGrafter"/>
</dbReference>
<keyword evidence="2 8" id="KW-0812">Transmembrane</keyword>
<dbReference type="PANTHER" id="PTHR24243:SF230">
    <property type="entry name" value="G-PROTEIN COUPLED RECEPTORS FAMILY 1 PROFILE DOMAIN-CONTAINING PROTEIN"/>
    <property type="match status" value="1"/>
</dbReference>
<protein>
    <submittedName>
        <fullName evidence="12">Growth hormone secretagogue receptor type 1</fullName>
    </submittedName>
</protein>
<feature type="compositionally biased region" description="Polar residues" evidence="9">
    <location>
        <begin position="412"/>
        <end position="426"/>
    </location>
</feature>
<dbReference type="SUPFAM" id="SSF81321">
    <property type="entry name" value="Family A G protein-coupled receptor-like"/>
    <property type="match status" value="1"/>
</dbReference>
<evidence type="ECO:0000256" key="9">
    <source>
        <dbReference type="SAM" id="MobiDB-lite"/>
    </source>
</evidence>
<keyword evidence="7 8" id="KW-0807">Transducer</keyword>
<dbReference type="CDD" id="cd14978">
    <property type="entry name" value="7tmA_FMRFamide_R-like"/>
    <property type="match status" value="1"/>
</dbReference>
<proteinExistence type="inferred from homology"/>
<feature type="transmembrane region" description="Helical" evidence="10">
    <location>
        <begin position="114"/>
        <end position="132"/>
    </location>
</feature>
<feature type="transmembrane region" description="Helical" evidence="10">
    <location>
        <begin position="294"/>
        <end position="321"/>
    </location>
</feature>
<evidence type="ECO:0000256" key="8">
    <source>
        <dbReference type="RuleBase" id="RU000688"/>
    </source>
</evidence>
<reference evidence="12 13" key="1">
    <citation type="journal article" date="2017" name="Nat. Ecol. Evol.">
        <title>Scallop genome provides insights into evolution of bilaterian karyotype and development.</title>
        <authorList>
            <person name="Wang S."/>
            <person name="Zhang J."/>
            <person name="Jiao W."/>
            <person name="Li J."/>
            <person name="Xun X."/>
            <person name="Sun Y."/>
            <person name="Guo X."/>
            <person name="Huan P."/>
            <person name="Dong B."/>
            <person name="Zhang L."/>
            <person name="Hu X."/>
            <person name="Sun X."/>
            <person name="Wang J."/>
            <person name="Zhao C."/>
            <person name="Wang Y."/>
            <person name="Wang D."/>
            <person name="Huang X."/>
            <person name="Wang R."/>
            <person name="Lv J."/>
            <person name="Li Y."/>
            <person name="Zhang Z."/>
            <person name="Liu B."/>
            <person name="Lu W."/>
            <person name="Hui Y."/>
            <person name="Liang J."/>
            <person name="Zhou Z."/>
            <person name="Hou R."/>
            <person name="Li X."/>
            <person name="Liu Y."/>
            <person name="Li H."/>
            <person name="Ning X."/>
            <person name="Lin Y."/>
            <person name="Zhao L."/>
            <person name="Xing Q."/>
            <person name="Dou J."/>
            <person name="Li Y."/>
            <person name="Mao J."/>
            <person name="Guo H."/>
            <person name="Dou H."/>
            <person name="Li T."/>
            <person name="Mu C."/>
            <person name="Jiang W."/>
            <person name="Fu Q."/>
            <person name="Fu X."/>
            <person name="Miao Y."/>
            <person name="Liu J."/>
            <person name="Yu Q."/>
            <person name="Li R."/>
            <person name="Liao H."/>
            <person name="Li X."/>
            <person name="Kong Y."/>
            <person name="Jiang Z."/>
            <person name="Chourrout D."/>
            <person name="Li R."/>
            <person name="Bao Z."/>
        </authorList>
    </citation>
    <scope>NUCLEOTIDE SEQUENCE [LARGE SCALE GENOMIC DNA]</scope>
    <source>
        <strain evidence="12 13">PY_sf001</strain>
    </source>
</reference>
<evidence type="ECO:0000256" key="7">
    <source>
        <dbReference type="ARBA" id="ARBA00023224"/>
    </source>
</evidence>
<keyword evidence="4 8" id="KW-0297">G-protein coupled receptor</keyword>
<dbReference type="Gene3D" id="1.20.1070.10">
    <property type="entry name" value="Rhodopsin 7-helix transmembrane proteins"/>
    <property type="match status" value="1"/>
</dbReference>
<dbReference type="OrthoDB" id="10029014at2759"/>
<dbReference type="GO" id="GO:0004930">
    <property type="term" value="F:G protein-coupled receptor activity"/>
    <property type="evidence" value="ECO:0007669"/>
    <property type="project" value="UniProtKB-KW"/>
</dbReference>
<evidence type="ECO:0000256" key="10">
    <source>
        <dbReference type="SAM" id="Phobius"/>
    </source>
</evidence>
<evidence type="ECO:0000256" key="6">
    <source>
        <dbReference type="ARBA" id="ARBA00023170"/>
    </source>
</evidence>
<evidence type="ECO:0000313" key="13">
    <source>
        <dbReference type="Proteomes" id="UP000242188"/>
    </source>
</evidence>
<comment type="subcellular location">
    <subcellularLocation>
        <location evidence="1">Membrane</location>
        <topology evidence="1">Multi-pass membrane protein</topology>
    </subcellularLocation>
</comment>
<comment type="similarity">
    <text evidence="8">Belongs to the G-protein coupled receptor 1 family.</text>
</comment>
<dbReference type="PRINTS" id="PR00237">
    <property type="entry name" value="GPCRRHODOPSN"/>
</dbReference>
<comment type="caution">
    <text evidence="12">The sequence shown here is derived from an EMBL/GenBank/DDBJ whole genome shotgun (WGS) entry which is preliminary data.</text>
</comment>
<feature type="transmembrane region" description="Helical" evidence="10">
    <location>
        <begin position="81"/>
        <end position="102"/>
    </location>
</feature>
<gene>
    <name evidence="12" type="ORF">KP79_PYT09878</name>
</gene>